<protein>
    <submittedName>
        <fullName evidence="1">Uncharacterized protein</fullName>
    </submittedName>
</protein>
<gene>
    <name evidence="1" type="ORF">OPV22_019665</name>
</gene>
<evidence type="ECO:0000313" key="1">
    <source>
        <dbReference type="EMBL" id="KAJ8475938.1"/>
    </source>
</evidence>
<evidence type="ECO:0000313" key="2">
    <source>
        <dbReference type="Proteomes" id="UP001222027"/>
    </source>
</evidence>
<dbReference type="AlphaFoldDB" id="A0AAV8QGX1"/>
<dbReference type="PANTHER" id="PTHR23111">
    <property type="entry name" value="ZINC FINGER PROTEIN"/>
    <property type="match status" value="1"/>
</dbReference>
<organism evidence="1 2">
    <name type="scientific">Ensete ventricosum</name>
    <name type="common">Abyssinian banana</name>
    <name type="synonym">Musa ensete</name>
    <dbReference type="NCBI Taxonomy" id="4639"/>
    <lineage>
        <taxon>Eukaryota</taxon>
        <taxon>Viridiplantae</taxon>
        <taxon>Streptophyta</taxon>
        <taxon>Embryophyta</taxon>
        <taxon>Tracheophyta</taxon>
        <taxon>Spermatophyta</taxon>
        <taxon>Magnoliopsida</taxon>
        <taxon>Liliopsida</taxon>
        <taxon>Zingiberales</taxon>
        <taxon>Musaceae</taxon>
        <taxon>Ensete</taxon>
    </lineage>
</organism>
<comment type="caution">
    <text evidence="1">The sequence shown here is derived from an EMBL/GenBank/DDBJ whole genome shotgun (WGS) entry which is preliminary data.</text>
</comment>
<name>A0AAV8QGX1_ENSVE</name>
<sequence>MEDGGSSVSAGHGGSSVEVNRVKNACIKFARGRFDIIRYLGYSGVDEGDVCSTCNLIESCGKAYITPKDDRDRTMDVDRILLSYAVNPKHLCGEEISCIEEHVQKCEFMNIARNSKCFRCQEPHPKRGLNPGEWECRSRNNGSNLFDDHSWSNDSISSFRYVDRDGLCLLFHAMKPW</sequence>
<dbReference type="GO" id="GO:0003729">
    <property type="term" value="F:mRNA binding"/>
    <property type="evidence" value="ECO:0007669"/>
    <property type="project" value="TreeGrafter"/>
</dbReference>
<keyword evidence="2" id="KW-1185">Reference proteome</keyword>
<dbReference type="GO" id="GO:0005737">
    <property type="term" value="C:cytoplasm"/>
    <property type="evidence" value="ECO:0007669"/>
    <property type="project" value="TreeGrafter"/>
</dbReference>
<dbReference type="Proteomes" id="UP001222027">
    <property type="component" value="Unassembled WGS sequence"/>
</dbReference>
<proteinExistence type="predicted"/>
<dbReference type="PANTHER" id="PTHR23111:SF40">
    <property type="entry name" value="RNA-BINDING PROTEIN INVOLVED IN HETEROCHROMATIN ASSEMBLY-RELATED"/>
    <property type="match status" value="1"/>
</dbReference>
<dbReference type="EMBL" id="JAQQAF010000006">
    <property type="protein sequence ID" value="KAJ8475938.1"/>
    <property type="molecule type" value="Genomic_DNA"/>
</dbReference>
<reference evidence="1 2" key="1">
    <citation type="submission" date="2022-12" db="EMBL/GenBank/DDBJ databases">
        <title>Chromosome-scale assembly of the Ensete ventricosum genome.</title>
        <authorList>
            <person name="Dussert Y."/>
            <person name="Stocks J."/>
            <person name="Wendawek A."/>
            <person name="Woldeyes F."/>
            <person name="Nichols R.A."/>
            <person name="Borrell J.S."/>
        </authorList>
    </citation>
    <scope>NUCLEOTIDE SEQUENCE [LARGE SCALE GENOMIC DNA]</scope>
    <source>
        <strain evidence="2">cv. Maze</strain>
        <tissue evidence="1">Seeds</tissue>
    </source>
</reference>
<accession>A0AAV8QGX1</accession>